<dbReference type="InterPro" id="IPR032567">
    <property type="entry name" value="RTL1-rel"/>
</dbReference>
<dbReference type="GO" id="GO:0008270">
    <property type="term" value="F:zinc ion binding"/>
    <property type="evidence" value="ECO:0007669"/>
    <property type="project" value="UniProtKB-KW"/>
</dbReference>
<keyword evidence="1" id="KW-0863">Zinc-finger</keyword>
<dbReference type="InterPro" id="IPR001878">
    <property type="entry name" value="Znf_CCHC"/>
</dbReference>
<dbReference type="AlphaFoldDB" id="A0A9P6XWK9"/>
<dbReference type="InterPro" id="IPR005162">
    <property type="entry name" value="Retrotrans_gag_dom"/>
</dbReference>
<sequence>MSEQPEGMGWSARYMDASSSVDKDASIGEGTGNDDQGVTLDNEVVKKLLSALSDGTFATHRIKVREPDLFYGERSSLAVTTWLDCLKTYFELTKLNNSEKMLYTVTLLRGDAQLWWSRTKTSPMSPKHWDAFCIAFAREFKPLNSELAARDKLAALYQHGSVSRYITESRSIQLQLDDLSKGDAQDKFVRGLKKNIRVVVRARFPSSLETAESMALAIESAAGEMMMPYNQEQMATGNRNVMQSTIPVHSDSYQDDPMDLDTIRQALNAMAYSRSNRRTRSSYQQGRQQVRCFGCQGYGHIKSECPTWRKNGLDNRRGGRFTSNNKNGHLNSVVPVKNQSSQAPLSHASANLDCDMDSNNLAKDQSYILNIESKETDLPLYEFGINVGNVVHAIKALLDTGASANYISPHLVNDNMKVISLRQARQVETAGGHIIDIKHKVEFSLVAQGLVSYLS</sequence>
<dbReference type="PANTHER" id="PTHR15503:SF22">
    <property type="entry name" value="TRANSPOSON TY3-I GAG POLYPROTEIN"/>
    <property type="match status" value="1"/>
</dbReference>
<dbReference type="InterPro" id="IPR001969">
    <property type="entry name" value="Aspartic_peptidase_AS"/>
</dbReference>
<name>A0A9P6XWK9_RHIOR</name>
<dbReference type="EMBL" id="JAANIT010003439">
    <property type="protein sequence ID" value="KAG1534121.1"/>
    <property type="molecule type" value="Genomic_DNA"/>
</dbReference>
<dbReference type="SUPFAM" id="SSF57756">
    <property type="entry name" value="Retrovirus zinc finger-like domains"/>
    <property type="match status" value="1"/>
</dbReference>
<dbReference type="Proteomes" id="UP000717996">
    <property type="component" value="Unassembled WGS sequence"/>
</dbReference>
<reference evidence="3" key="1">
    <citation type="journal article" date="2020" name="Microb. Genom.">
        <title>Genetic diversity of clinical and environmental Mucorales isolates obtained from an investigation of mucormycosis cases among solid organ transplant recipients.</title>
        <authorList>
            <person name="Nguyen M.H."/>
            <person name="Kaul D."/>
            <person name="Muto C."/>
            <person name="Cheng S.J."/>
            <person name="Richter R.A."/>
            <person name="Bruno V.M."/>
            <person name="Liu G."/>
            <person name="Beyhan S."/>
            <person name="Sundermann A.J."/>
            <person name="Mounaud S."/>
            <person name="Pasculle A.W."/>
            <person name="Nierman W.C."/>
            <person name="Driscoll E."/>
            <person name="Cumbie R."/>
            <person name="Clancy C.J."/>
            <person name="Dupont C.L."/>
        </authorList>
    </citation>
    <scope>NUCLEOTIDE SEQUENCE</scope>
    <source>
        <strain evidence="3">GL16</strain>
    </source>
</reference>
<dbReference type="GO" id="GO:0004190">
    <property type="term" value="F:aspartic-type endopeptidase activity"/>
    <property type="evidence" value="ECO:0007669"/>
    <property type="project" value="InterPro"/>
</dbReference>
<evidence type="ECO:0000313" key="3">
    <source>
        <dbReference type="EMBL" id="KAG1534121.1"/>
    </source>
</evidence>
<dbReference type="PROSITE" id="PS50158">
    <property type="entry name" value="ZF_CCHC"/>
    <property type="match status" value="1"/>
</dbReference>
<organism evidence="3 4">
    <name type="scientific">Rhizopus oryzae</name>
    <name type="common">Mucormycosis agent</name>
    <name type="synonym">Rhizopus arrhizus var. delemar</name>
    <dbReference type="NCBI Taxonomy" id="64495"/>
    <lineage>
        <taxon>Eukaryota</taxon>
        <taxon>Fungi</taxon>
        <taxon>Fungi incertae sedis</taxon>
        <taxon>Mucoromycota</taxon>
        <taxon>Mucoromycotina</taxon>
        <taxon>Mucoromycetes</taxon>
        <taxon>Mucorales</taxon>
        <taxon>Mucorineae</taxon>
        <taxon>Rhizopodaceae</taxon>
        <taxon>Rhizopus</taxon>
    </lineage>
</organism>
<dbReference type="Pfam" id="PF03732">
    <property type="entry name" value="Retrotrans_gag"/>
    <property type="match status" value="1"/>
</dbReference>
<accession>A0A9P6XWK9</accession>
<dbReference type="GO" id="GO:0006508">
    <property type="term" value="P:proteolysis"/>
    <property type="evidence" value="ECO:0007669"/>
    <property type="project" value="InterPro"/>
</dbReference>
<evidence type="ECO:0000256" key="1">
    <source>
        <dbReference type="PROSITE-ProRule" id="PRU00047"/>
    </source>
</evidence>
<comment type="caution">
    <text evidence="3">The sequence shown here is derived from an EMBL/GenBank/DDBJ whole genome shotgun (WGS) entry which is preliminary data.</text>
</comment>
<keyword evidence="1" id="KW-0479">Metal-binding</keyword>
<dbReference type="PANTHER" id="PTHR15503">
    <property type="entry name" value="LDOC1 RELATED"/>
    <property type="match status" value="1"/>
</dbReference>
<evidence type="ECO:0000259" key="2">
    <source>
        <dbReference type="PROSITE" id="PS50158"/>
    </source>
</evidence>
<dbReference type="PROSITE" id="PS00141">
    <property type="entry name" value="ASP_PROTEASE"/>
    <property type="match status" value="1"/>
</dbReference>
<feature type="domain" description="CCHC-type" evidence="2">
    <location>
        <begin position="291"/>
        <end position="306"/>
    </location>
</feature>
<keyword evidence="1" id="KW-0862">Zinc</keyword>
<proteinExistence type="predicted"/>
<protein>
    <recommendedName>
        <fullName evidence="2">CCHC-type domain-containing protein</fullName>
    </recommendedName>
</protein>
<dbReference type="InterPro" id="IPR036875">
    <property type="entry name" value="Znf_CCHC_sf"/>
</dbReference>
<gene>
    <name evidence="3" type="ORF">G6F51_012270</name>
</gene>
<dbReference type="GO" id="GO:0003676">
    <property type="term" value="F:nucleic acid binding"/>
    <property type="evidence" value="ECO:0007669"/>
    <property type="project" value="InterPro"/>
</dbReference>
<evidence type="ECO:0000313" key="4">
    <source>
        <dbReference type="Proteomes" id="UP000717996"/>
    </source>
</evidence>